<keyword evidence="5 7" id="KW-0472">Membrane</keyword>
<reference evidence="9 10" key="1">
    <citation type="submission" date="2017-03" db="EMBL/GenBank/DDBJ databases">
        <title>Genome sequence of Clostridium oryzae DSM 28571.</title>
        <authorList>
            <person name="Poehlein A."/>
            <person name="Daniel R."/>
        </authorList>
    </citation>
    <scope>NUCLEOTIDE SEQUENCE [LARGE SCALE GENOMIC DNA]</scope>
    <source>
        <strain evidence="9 10">DSM 28571</strain>
    </source>
</reference>
<evidence type="ECO:0000313" key="9">
    <source>
        <dbReference type="EMBL" id="OPJ64165.1"/>
    </source>
</evidence>
<evidence type="ECO:0000256" key="1">
    <source>
        <dbReference type="ARBA" id="ARBA00004651"/>
    </source>
</evidence>
<dbReference type="GO" id="GO:0005886">
    <property type="term" value="C:plasma membrane"/>
    <property type="evidence" value="ECO:0007669"/>
    <property type="project" value="UniProtKB-SubCell"/>
</dbReference>
<dbReference type="Proteomes" id="UP000190080">
    <property type="component" value="Unassembled WGS sequence"/>
</dbReference>
<evidence type="ECO:0000256" key="4">
    <source>
        <dbReference type="ARBA" id="ARBA00022989"/>
    </source>
</evidence>
<evidence type="ECO:0000256" key="3">
    <source>
        <dbReference type="ARBA" id="ARBA00022692"/>
    </source>
</evidence>
<dbReference type="PANTHER" id="PTHR30572:SF4">
    <property type="entry name" value="ABC TRANSPORTER PERMEASE YTRF"/>
    <property type="match status" value="1"/>
</dbReference>
<gene>
    <name evidence="9" type="primary">ytrF_1</name>
    <name evidence="9" type="ORF">CLORY_07130</name>
</gene>
<evidence type="ECO:0000256" key="6">
    <source>
        <dbReference type="ARBA" id="ARBA00038076"/>
    </source>
</evidence>
<evidence type="ECO:0000256" key="7">
    <source>
        <dbReference type="SAM" id="Phobius"/>
    </source>
</evidence>
<dbReference type="RefSeq" id="WP_169911515.1">
    <property type="nucleotide sequence ID" value="NZ_MZGV01000005.1"/>
</dbReference>
<dbReference type="Pfam" id="PF02687">
    <property type="entry name" value="FtsX"/>
    <property type="match status" value="2"/>
</dbReference>
<dbReference type="InterPro" id="IPR003838">
    <property type="entry name" value="ABC3_permease_C"/>
</dbReference>
<dbReference type="InterPro" id="IPR050250">
    <property type="entry name" value="Macrolide_Exporter_MacB"/>
</dbReference>
<sequence length="829" mass="93688">MKFTDIVKRYISFDKKNSLIIVISIIICTALFLCMNIINSDAKKILVKQAKDSIGGEHAIYYNPTNAEVERIKNNSNIKQLGKQMVLGSSQVNETERLLILNEDKNMRELEHNIKIKKGSLPIHKNEIAISDRYFKLRHIENPIGKNIELSYVKENSNGEVIYKGKKSFKVMGVLYDNALLKRQALSWAYIAENAAKKYIPMKNKYDGIVLKFEHENNINRQISNLVKQEHLNKKNISPNKAIIGALDDESNMRIPYITVNIVVALATALLIYNIFNMLVLDRTKDLGVMRALGFTPFDVGKIVLIETGIYSIISILIGLIAGTVLAHFIKNYVIAAIYSINDINNIAGGNHVNLYIKAALLSGVTILISILGPMINACTVEPIVDLRNNKEKINIKSKTIVSDLLKWLFNDTGNIASKNLQRNKQRTFLMMASVILIAFLCIVGYTKATSNYSNDNGTRILIPGDYLISSTSIRNLNSIKSGYDKDVLDKIKKIVGITKVNAYRNKDIYVEINENKINKKNSWYKKNKRIINQSAFVKLKNKSKIHMINFNGIGVENPSIIKNLITDGNKNPDLLMAKAYVYLQESAQNRFNIKIGDKIKVNNPSIENQRQVTVAGFIKDLPMASQQVDSDMTIIMSVNLMNKIMGNSGYERFDIWSSMYSNKSVIASDLEEIAKEEGDGKFVNYKNESEEYTKENNQKSIIIGLVVGIIAILSLFNYCNSIFTSINNRSREFALFRGIGITKREIFRIITLEINVCVLISYILSLIPALIIRRMIISDVYMARLFDVGFAIILAIILLSLVLISYITSAISFKRILKDDFIDKIKTL</sequence>
<proteinExistence type="inferred from homology"/>
<comment type="caution">
    <text evidence="9">The sequence shown here is derived from an EMBL/GenBank/DDBJ whole genome shotgun (WGS) entry which is preliminary data.</text>
</comment>
<feature type="transmembrane region" description="Helical" evidence="7">
    <location>
        <begin position="702"/>
        <end position="727"/>
    </location>
</feature>
<dbReference type="STRING" id="1450648.CLORY_07130"/>
<keyword evidence="4 7" id="KW-1133">Transmembrane helix</keyword>
<keyword evidence="10" id="KW-1185">Reference proteome</keyword>
<organism evidence="9 10">
    <name type="scientific">Clostridium oryzae</name>
    <dbReference type="NCBI Taxonomy" id="1450648"/>
    <lineage>
        <taxon>Bacteria</taxon>
        <taxon>Bacillati</taxon>
        <taxon>Bacillota</taxon>
        <taxon>Clostridia</taxon>
        <taxon>Eubacteriales</taxon>
        <taxon>Clostridiaceae</taxon>
        <taxon>Clostridium</taxon>
    </lineage>
</organism>
<dbReference type="PANTHER" id="PTHR30572">
    <property type="entry name" value="MEMBRANE COMPONENT OF TRANSPORTER-RELATED"/>
    <property type="match status" value="1"/>
</dbReference>
<keyword evidence="2" id="KW-1003">Cell membrane</keyword>
<dbReference type="GO" id="GO:0022857">
    <property type="term" value="F:transmembrane transporter activity"/>
    <property type="evidence" value="ECO:0007669"/>
    <property type="project" value="TreeGrafter"/>
</dbReference>
<comment type="similarity">
    <text evidence="6">Belongs to the ABC-4 integral membrane protein family.</text>
</comment>
<evidence type="ECO:0000313" key="10">
    <source>
        <dbReference type="Proteomes" id="UP000190080"/>
    </source>
</evidence>
<comment type="subcellular location">
    <subcellularLocation>
        <location evidence="1">Cell membrane</location>
        <topology evidence="1">Multi-pass membrane protein</topology>
    </subcellularLocation>
</comment>
<feature type="transmembrane region" description="Helical" evidence="7">
    <location>
        <begin position="429"/>
        <end position="447"/>
    </location>
</feature>
<feature type="domain" description="ABC3 transporter permease C-terminal" evidence="8">
    <location>
        <begin position="706"/>
        <end position="819"/>
    </location>
</feature>
<accession>A0A1V4IWJ8</accession>
<feature type="domain" description="ABC3 transporter permease C-terminal" evidence="8">
    <location>
        <begin position="260"/>
        <end position="371"/>
    </location>
</feature>
<feature type="transmembrane region" description="Helical" evidence="7">
    <location>
        <begin position="20"/>
        <end position="38"/>
    </location>
</feature>
<protein>
    <submittedName>
        <fullName evidence="9">ABC transporter permease YtrF</fullName>
    </submittedName>
</protein>
<feature type="transmembrane region" description="Helical" evidence="7">
    <location>
        <begin position="747"/>
        <end position="777"/>
    </location>
</feature>
<dbReference type="AlphaFoldDB" id="A0A1V4IWJ8"/>
<feature type="transmembrane region" description="Helical" evidence="7">
    <location>
        <begin position="310"/>
        <end position="330"/>
    </location>
</feature>
<dbReference type="EMBL" id="MZGV01000005">
    <property type="protein sequence ID" value="OPJ64165.1"/>
    <property type="molecule type" value="Genomic_DNA"/>
</dbReference>
<evidence type="ECO:0000259" key="8">
    <source>
        <dbReference type="Pfam" id="PF02687"/>
    </source>
</evidence>
<keyword evidence="3 7" id="KW-0812">Transmembrane</keyword>
<feature type="transmembrane region" description="Helical" evidence="7">
    <location>
        <begin position="789"/>
        <end position="809"/>
    </location>
</feature>
<feature type="transmembrane region" description="Helical" evidence="7">
    <location>
        <begin position="255"/>
        <end position="276"/>
    </location>
</feature>
<evidence type="ECO:0000256" key="2">
    <source>
        <dbReference type="ARBA" id="ARBA00022475"/>
    </source>
</evidence>
<name>A0A1V4IWJ8_9CLOT</name>
<evidence type="ECO:0000256" key="5">
    <source>
        <dbReference type="ARBA" id="ARBA00023136"/>
    </source>
</evidence>